<feature type="region of interest" description="Disordered" evidence="2">
    <location>
        <begin position="1"/>
        <end position="23"/>
    </location>
</feature>
<dbReference type="Pfam" id="PF04082">
    <property type="entry name" value="Fungal_trans"/>
    <property type="match status" value="1"/>
</dbReference>
<reference evidence="4" key="2">
    <citation type="journal article" date="2023" name="IMA Fungus">
        <title>Comparative genomic study of the Penicillium genus elucidates a diverse pangenome and 15 lateral gene transfer events.</title>
        <authorList>
            <person name="Petersen C."/>
            <person name="Sorensen T."/>
            <person name="Nielsen M.R."/>
            <person name="Sondergaard T.E."/>
            <person name="Sorensen J.L."/>
            <person name="Fitzpatrick D.A."/>
            <person name="Frisvad J.C."/>
            <person name="Nielsen K.L."/>
        </authorList>
    </citation>
    <scope>NUCLEOTIDE SEQUENCE</scope>
    <source>
        <strain evidence="4">IBT 21472</strain>
    </source>
</reference>
<keyword evidence="1" id="KW-0539">Nucleus</keyword>
<sequence>MSNKPKETALMFGPTGHANKQNHNHEILVPSKGIDRNDPSQMNQHHTEVKGAIAALPSEYRELIYDMYEAVQQHDRSREQELFAKIRDRKTAQQVRAYLYGMLANAKLSEMNDQIAGRSYEAQIDMEMEDHLPRARPRVMDIQYLCNTAPVRVPARPWTTVTDSDDLVSHLVSLYLTWGYPFYAFFCRDTFVKHMQLGHLNSDFCSPFLVNALLANACFYSDYAEAYSLPGDVKRKGAHFLAEAEWHLRSHQLEGRSDTRLVSLQATLLLYERYSLSGYDNNGYTMLHRAIGMAESLGIVNNSKVLNLDTPHFSKDMKHSLKRTAWGLFQIDTIVHMNFLRQSQIKRVSLDRISRSETLAEELWIPYPEQGSPRRSNMSWYFDEACKLSYIARDTSWNIARTDEDGNIKKELYKRLSTWERELPDTFEMIEKPAPYIVILRMRYHTLVINLCCHDLQTTTFMMRSKHDPNLASSNGDFDAVKIALLSAREIVALVRKFGTEYGLEHSHQFVMYAINVSLFCLLAQGDFDILDPDFLTLTEAFSVVACRSQVGRHLFRAFKISVRSRNQAGMIERPDDAPPGIKELLGLHENHGELDKWDYYADCLAEVDGEKTSNKDIGIDLTVPGLHQMLKWYENLSIGDEVQWRRNTEPAF</sequence>
<dbReference type="GO" id="GO:0003677">
    <property type="term" value="F:DNA binding"/>
    <property type="evidence" value="ECO:0007669"/>
    <property type="project" value="InterPro"/>
</dbReference>
<dbReference type="PANTHER" id="PTHR47256:SF5">
    <property type="entry name" value="ZN(II)2CYS6 TRANSCRIPTION FACTOR (EUROFUNG)"/>
    <property type="match status" value="1"/>
</dbReference>
<comment type="caution">
    <text evidence="4">The sequence shown here is derived from an EMBL/GenBank/DDBJ whole genome shotgun (WGS) entry which is preliminary data.</text>
</comment>
<reference evidence="4" key="1">
    <citation type="submission" date="2022-12" db="EMBL/GenBank/DDBJ databases">
        <authorList>
            <person name="Petersen C."/>
        </authorList>
    </citation>
    <scope>NUCLEOTIDE SEQUENCE</scope>
    <source>
        <strain evidence="4">IBT 21472</strain>
    </source>
</reference>
<accession>A0A9W9HEB6</accession>
<organism evidence="4 5">
    <name type="scientific">Penicillium atrosanguineum</name>
    <dbReference type="NCBI Taxonomy" id="1132637"/>
    <lineage>
        <taxon>Eukaryota</taxon>
        <taxon>Fungi</taxon>
        <taxon>Dikarya</taxon>
        <taxon>Ascomycota</taxon>
        <taxon>Pezizomycotina</taxon>
        <taxon>Eurotiomycetes</taxon>
        <taxon>Eurotiomycetidae</taxon>
        <taxon>Eurotiales</taxon>
        <taxon>Aspergillaceae</taxon>
        <taxon>Penicillium</taxon>
    </lineage>
</organism>
<evidence type="ECO:0000313" key="5">
    <source>
        <dbReference type="Proteomes" id="UP001147746"/>
    </source>
</evidence>
<dbReference type="Proteomes" id="UP001147746">
    <property type="component" value="Unassembled WGS sequence"/>
</dbReference>
<evidence type="ECO:0000259" key="3">
    <source>
        <dbReference type="Pfam" id="PF04082"/>
    </source>
</evidence>
<dbReference type="InterPro" id="IPR007219">
    <property type="entry name" value="XnlR_reg_dom"/>
</dbReference>
<dbReference type="InterPro" id="IPR053187">
    <property type="entry name" value="Notoamide_regulator"/>
</dbReference>
<dbReference type="OrthoDB" id="2593732at2759"/>
<dbReference type="GO" id="GO:0006351">
    <property type="term" value="P:DNA-templated transcription"/>
    <property type="evidence" value="ECO:0007669"/>
    <property type="project" value="InterPro"/>
</dbReference>
<name>A0A9W9HEB6_9EURO</name>
<evidence type="ECO:0000313" key="4">
    <source>
        <dbReference type="EMBL" id="KAJ5311589.1"/>
    </source>
</evidence>
<dbReference type="GO" id="GO:0008270">
    <property type="term" value="F:zinc ion binding"/>
    <property type="evidence" value="ECO:0007669"/>
    <property type="project" value="InterPro"/>
</dbReference>
<dbReference type="CDD" id="cd12148">
    <property type="entry name" value="fungal_TF_MHR"/>
    <property type="match status" value="1"/>
</dbReference>
<dbReference type="EMBL" id="JAPZBO010000007">
    <property type="protein sequence ID" value="KAJ5311589.1"/>
    <property type="molecule type" value="Genomic_DNA"/>
</dbReference>
<gene>
    <name evidence="4" type="ORF">N7476_007449</name>
</gene>
<evidence type="ECO:0000256" key="2">
    <source>
        <dbReference type="SAM" id="MobiDB-lite"/>
    </source>
</evidence>
<feature type="domain" description="Xylanolytic transcriptional activator regulatory" evidence="3">
    <location>
        <begin position="173"/>
        <end position="347"/>
    </location>
</feature>
<evidence type="ECO:0000256" key="1">
    <source>
        <dbReference type="ARBA" id="ARBA00023242"/>
    </source>
</evidence>
<proteinExistence type="predicted"/>
<keyword evidence="5" id="KW-1185">Reference proteome</keyword>
<protein>
    <recommendedName>
        <fullName evidence="3">Xylanolytic transcriptional activator regulatory domain-containing protein</fullName>
    </recommendedName>
</protein>
<dbReference type="AlphaFoldDB" id="A0A9W9HEB6"/>
<dbReference type="PANTHER" id="PTHR47256">
    <property type="entry name" value="ZN(II)2CYS6 TRANSCRIPTION FACTOR (EUROFUNG)-RELATED"/>
    <property type="match status" value="1"/>
</dbReference>